<dbReference type="EMBL" id="BRYB01003672">
    <property type="protein sequence ID" value="GMI19027.1"/>
    <property type="molecule type" value="Genomic_DNA"/>
</dbReference>
<gene>
    <name evidence="2" type="ORF">TeGR_g8133</name>
</gene>
<evidence type="ECO:0000313" key="3">
    <source>
        <dbReference type="Proteomes" id="UP001165060"/>
    </source>
</evidence>
<evidence type="ECO:0008006" key="4">
    <source>
        <dbReference type="Google" id="ProtNLM"/>
    </source>
</evidence>
<feature type="region of interest" description="Disordered" evidence="1">
    <location>
        <begin position="386"/>
        <end position="541"/>
    </location>
</feature>
<organism evidence="2 3">
    <name type="scientific">Tetraparma gracilis</name>
    <dbReference type="NCBI Taxonomy" id="2962635"/>
    <lineage>
        <taxon>Eukaryota</taxon>
        <taxon>Sar</taxon>
        <taxon>Stramenopiles</taxon>
        <taxon>Ochrophyta</taxon>
        <taxon>Bolidophyceae</taxon>
        <taxon>Parmales</taxon>
        <taxon>Triparmaceae</taxon>
        <taxon>Tetraparma</taxon>
    </lineage>
</organism>
<feature type="region of interest" description="Disordered" evidence="1">
    <location>
        <begin position="100"/>
        <end position="350"/>
    </location>
</feature>
<protein>
    <recommendedName>
        <fullName evidence="4">S phase cyclin A-associated protein in the endoplasmic reticulum N-terminal domain-containing protein</fullName>
    </recommendedName>
</protein>
<sequence length="1123" mass="122750">MKRALSPPLLAIPPVPPAPATPSPATPSFVPSPNLDLTLVGTSLHIPSSRSSARGSSVRGSSLPAPPPSAAPYAPLSPDYDHATDTEYAEYDHIFARAEEALAEMEREDAEFEGSWGEAQGPKGEARQAVGSQEVGPQEVGWGEAPQPTSSASPVASGAKHAPAPAAAKYDAKYDTNAKARKDSWYSSSDDEADSPRPSSSFSPALSTPHHARAGSDCDADDSDSCRVSVSSWSSTPSSAAGTPRTVSLHAKLSSPERRRPSPMETKMKLEEKMTAARQRREESLQQQKRKLLKWSDKVEKVEVERGEDQKEKRRQLDEKLRRGSENKERALNEKVAKAVSASTLTPVDDTWEGDKFEETVKEKLLAVEKRIADARERREFARLSKVKENGERRARSVNVMSEREVRRVQEQQERWEKLQERIKNVNERREARLKEQASVAKNEEKMAEAQSRRMSKENEVAQRSAEKDKRRFRAEARRSGDSTTLNLPDSDPSTPTRHHSSEPPLPTDSIVSPDPDTSEPAVKDPPKSSNKSKEKSKSNEWDLVTALTTASEIPQAGDDSIDPNELKLLALLEEDSTKMSREDKKKRRKRLAAIRKKLHQDAAEPAAEPAAEDAACAILNEKIRKFCPAPTPTTPNQEHVEPTTALLSQAKTSATVERLVGNIGGKDGATEQHVRCLVQGYQATLQVNHKLFFGSTCDAFAKKLLDIAEREEEVEGDDGSKTQTSPGLSHLLMCPDGPTAVIDGAVRVISYETRLLMVGGPTHSNTYNNSAAVKLLTKLLQHDCPEGDARKEDAVKYLVLTTLCDSLCALFRSAKSSPPKRRDFVLDCLSLVQCLAKYYNPPKEGVCVETLDELVGVKNVGSSVVVKDQLLEKVGGGLISLIASVLPGSEDPNSTQINADGVLLSADALRQLIQIARLDVKRFQALCEGESSEGGWSGQGGYLEFSYICNLILSATALSNAHTDAGDVLVLCIVLIGYVCVGNKNNQQRLAWGGEKALLGKLSSLPFKFFCDAQHKEVLFPTLVGAVSGCSTNMKVIENDLNPEILASYLREKIQIVKEKKEGGGGPSEGELAARKDSMLEPDEQAELDFEARYVEAVECSKRLSVDTWEAAAVFMETHTVE</sequence>
<feature type="compositionally biased region" description="Basic and acidic residues" evidence="1">
    <location>
        <begin position="255"/>
        <end position="284"/>
    </location>
</feature>
<feature type="compositionally biased region" description="Low complexity" evidence="1">
    <location>
        <begin position="226"/>
        <end position="244"/>
    </location>
</feature>
<feature type="compositionally biased region" description="Basic and acidic residues" evidence="1">
    <location>
        <begin position="170"/>
        <end position="184"/>
    </location>
</feature>
<evidence type="ECO:0000256" key="1">
    <source>
        <dbReference type="SAM" id="MobiDB-lite"/>
    </source>
</evidence>
<feature type="compositionally biased region" description="Polar residues" evidence="1">
    <location>
        <begin position="197"/>
        <end position="206"/>
    </location>
</feature>
<evidence type="ECO:0000313" key="2">
    <source>
        <dbReference type="EMBL" id="GMI19027.1"/>
    </source>
</evidence>
<feature type="compositionally biased region" description="Pro residues" evidence="1">
    <location>
        <begin position="10"/>
        <end position="25"/>
    </location>
</feature>
<feature type="compositionally biased region" description="Basic and acidic residues" evidence="1">
    <location>
        <begin position="522"/>
        <end position="541"/>
    </location>
</feature>
<keyword evidence="3" id="KW-1185">Reference proteome</keyword>
<comment type="caution">
    <text evidence="2">The sequence shown here is derived from an EMBL/GenBank/DDBJ whole genome shotgun (WGS) entry which is preliminary data.</text>
</comment>
<feature type="compositionally biased region" description="Low complexity" evidence="1">
    <location>
        <begin position="159"/>
        <end position="169"/>
    </location>
</feature>
<accession>A0ABQ6M3S3</accession>
<feature type="region of interest" description="Disordered" evidence="1">
    <location>
        <begin position="1061"/>
        <end position="1081"/>
    </location>
</feature>
<feature type="compositionally biased region" description="Basic and acidic residues" evidence="1">
    <location>
        <begin position="402"/>
        <end position="481"/>
    </location>
</feature>
<feature type="compositionally biased region" description="Low complexity" evidence="1">
    <location>
        <begin position="48"/>
        <end position="63"/>
    </location>
</feature>
<dbReference type="PANTHER" id="PTHR31434">
    <property type="entry name" value="S PHASE CYCLIN A-ASSOCIATED PROTEIN IN THE ENDOPLASMIC RETICULUM"/>
    <property type="match status" value="1"/>
</dbReference>
<dbReference type="PANTHER" id="PTHR31434:SF2">
    <property type="entry name" value="S PHASE CYCLIN A-ASSOCIATED PROTEIN IN THE ENDOPLASMIC RETICULUM"/>
    <property type="match status" value="1"/>
</dbReference>
<feature type="region of interest" description="Disordered" evidence="1">
    <location>
        <begin position="1"/>
        <end position="87"/>
    </location>
</feature>
<name>A0ABQ6M3S3_9STRA</name>
<proteinExistence type="predicted"/>
<reference evidence="2 3" key="1">
    <citation type="journal article" date="2023" name="Commun. Biol.">
        <title>Genome analysis of Parmales, the sister group of diatoms, reveals the evolutionary specialization of diatoms from phago-mixotrophs to photoautotrophs.</title>
        <authorList>
            <person name="Ban H."/>
            <person name="Sato S."/>
            <person name="Yoshikawa S."/>
            <person name="Yamada K."/>
            <person name="Nakamura Y."/>
            <person name="Ichinomiya M."/>
            <person name="Sato N."/>
            <person name="Blanc-Mathieu R."/>
            <person name="Endo H."/>
            <person name="Kuwata A."/>
            <person name="Ogata H."/>
        </authorList>
    </citation>
    <scope>NUCLEOTIDE SEQUENCE [LARGE SCALE GENOMIC DNA]</scope>
</reference>
<feature type="compositionally biased region" description="Polar residues" evidence="1">
    <location>
        <begin position="482"/>
        <end position="496"/>
    </location>
</feature>
<feature type="compositionally biased region" description="Basic and acidic residues" evidence="1">
    <location>
        <begin position="386"/>
        <end position="395"/>
    </location>
</feature>
<feature type="compositionally biased region" description="Basic and acidic residues" evidence="1">
    <location>
        <begin position="294"/>
        <end position="337"/>
    </location>
</feature>
<dbReference type="Proteomes" id="UP001165060">
    <property type="component" value="Unassembled WGS sequence"/>
</dbReference>
<feature type="compositionally biased region" description="Acidic residues" evidence="1">
    <location>
        <begin position="101"/>
        <end position="112"/>
    </location>
</feature>